<protein>
    <submittedName>
        <fullName evidence="1">Uncharacterized protein</fullName>
    </submittedName>
</protein>
<dbReference type="AlphaFoldDB" id="A0AAN0INZ8"/>
<evidence type="ECO:0000313" key="2">
    <source>
        <dbReference type="Proteomes" id="UP000007879"/>
    </source>
</evidence>
<dbReference type="KEGG" id="aqu:105313716"/>
<reference evidence="1" key="2">
    <citation type="submission" date="2024-06" db="UniProtKB">
        <authorList>
            <consortium name="EnsemblMetazoa"/>
        </authorList>
    </citation>
    <scope>IDENTIFICATION</scope>
</reference>
<dbReference type="EnsemblMetazoa" id="XM_011407368.1">
    <property type="protein sequence ID" value="XP_011405670.1"/>
    <property type="gene ID" value="LOC105313716"/>
</dbReference>
<proteinExistence type="predicted"/>
<evidence type="ECO:0000313" key="1">
    <source>
        <dbReference type="EnsemblMetazoa" id="XP_011405670.1"/>
    </source>
</evidence>
<dbReference type="PANTHER" id="PTHR11697">
    <property type="entry name" value="GENERAL TRANSCRIPTION FACTOR 2-RELATED ZINC FINGER PROTEIN"/>
    <property type="match status" value="1"/>
</dbReference>
<dbReference type="PANTHER" id="PTHR11697:SF230">
    <property type="entry name" value="ZINC FINGER, MYM DOMAIN CONTAINING 1"/>
    <property type="match status" value="1"/>
</dbReference>
<accession>A0AAN0INZ8</accession>
<reference evidence="2" key="1">
    <citation type="journal article" date="2010" name="Nature">
        <title>The Amphimedon queenslandica genome and the evolution of animal complexity.</title>
        <authorList>
            <person name="Srivastava M."/>
            <person name="Simakov O."/>
            <person name="Chapman J."/>
            <person name="Fahey B."/>
            <person name="Gauthier M.E."/>
            <person name="Mitros T."/>
            <person name="Richards G.S."/>
            <person name="Conaco C."/>
            <person name="Dacre M."/>
            <person name="Hellsten U."/>
            <person name="Larroux C."/>
            <person name="Putnam N.H."/>
            <person name="Stanke M."/>
            <person name="Adamska M."/>
            <person name="Darling A."/>
            <person name="Degnan S.M."/>
            <person name="Oakley T.H."/>
            <person name="Plachetzki D.C."/>
            <person name="Zhai Y."/>
            <person name="Adamski M."/>
            <person name="Calcino A."/>
            <person name="Cummins S.F."/>
            <person name="Goodstein D.M."/>
            <person name="Harris C."/>
            <person name="Jackson D.J."/>
            <person name="Leys S.P."/>
            <person name="Shu S."/>
            <person name="Woodcroft B.J."/>
            <person name="Vervoort M."/>
            <person name="Kosik K.S."/>
            <person name="Manning G."/>
            <person name="Degnan B.M."/>
            <person name="Rokhsar D.S."/>
        </authorList>
    </citation>
    <scope>NUCLEOTIDE SEQUENCE [LARGE SCALE GENOMIC DNA]</scope>
</reference>
<name>A0AAN0INZ8_AMPQE</name>
<dbReference type="GeneID" id="105313716"/>
<dbReference type="InterPro" id="IPR055298">
    <property type="entry name" value="AtLOH3-like"/>
</dbReference>
<sequence>MSSWQEYEKRMALDQSVGVQLDRIGAQVIDNNRKKRAVEASEIFSGLKSFSFVVSLLIYKKVFGITTQLSDAFQSESLHIGQAANLVVATIDTFEDMRSDDKWEFLWEEAPAFSQKHGLSMSQPVHRRTPRQTQLPSGLSDSIVTDTVGHTVNNQCSHDYKRNVYVDVIFQEMKERFSTESISLLKAIDCLHPTSNKLPKF</sequence>
<dbReference type="RefSeq" id="XP_011405670.1">
    <property type="nucleotide sequence ID" value="XM_011407368.1"/>
</dbReference>
<organism evidence="1 2">
    <name type="scientific">Amphimedon queenslandica</name>
    <name type="common">Sponge</name>
    <dbReference type="NCBI Taxonomy" id="400682"/>
    <lineage>
        <taxon>Eukaryota</taxon>
        <taxon>Metazoa</taxon>
        <taxon>Porifera</taxon>
        <taxon>Demospongiae</taxon>
        <taxon>Heteroscleromorpha</taxon>
        <taxon>Haplosclerida</taxon>
        <taxon>Niphatidae</taxon>
        <taxon>Amphimedon</taxon>
    </lineage>
</organism>
<dbReference type="Proteomes" id="UP000007879">
    <property type="component" value="Unassembled WGS sequence"/>
</dbReference>
<keyword evidence="2" id="KW-1185">Reference proteome</keyword>